<dbReference type="EMBL" id="KZ613518">
    <property type="protein sequence ID" value="PMD14909.1"/>
    <property type="molecule type" value="Genomic_DNA"/>
</dbReference>
<evidence type="ECO:0000313" key="1">
    <source>
        <dbReference type="EMBL" id="PMD14909.1"/>
    </source>
</evidence>
<gene>
    <name evidence="1" type="ORF">NA56DRAFT_559335</name>
</gene>
<evidence type="ECO:0000313" key="2">
    <source>
        <dbReference type="Proteomes" id="UP000235672"/>
    </source>
</evidence>
<sequence>PIYLGDIFWPPTMKSIAWLPSEQGGPTEWCFRATDTSNHMLFSLGGIDNLQIHDYFSETAYITRDGKRFADCKITPESGRMGACEGVADWHCVGGDNFTGPGTRKWSCWVVKE</sequence>
<feature type="non-terminal residue" evidence="1">
    <location>
        <position position="113"/>
    </location>
</feature>
<dbReference type="AlphaFoldDB" id="A0A2J6PLN1"/>
<accession>A0A2J6PLN1</accession>
<feature type="non-terminal residue" evidence="1">
    <location>
        <position position="1"/>
    </location>
</feature>
<organism evidence="1 2">
    <name type="scientific">Hyaloscypha hepaticicola</name>
    <dbReference type="NCBI Taxonomy" id="2082293"/>
    <lineage>
        <taxon>Eukaryota</taxon>
        <taxon>Fungi</taxon>
        <taxon>Dikarya</taxon>
        <taxon>Ascomycota</taxon>
        <taxon>Pezizomycotina</taxon>
        <taxon>Leotiomycetes</taxon>
        <taxon>Helotiales</taxon>
        <taxon>Hyaloscyphaceae</taxon>
        <taxon>Hyaloscypha</taxon>
    </lineage>
</organism>
<dbReference type="Proteomes" id="UP000235672">
    <property type="component" value="Unassembled WGS sequence"/>
</dbReference>
<keyword evidence="2" id="KW-1185">Reference proteome</keyword>
<proteinExistence type="predicted"/>
<name>A0A2J6PLN1_9HELO</name>
<reference evidence="1 2" key="1">
    <citation type="submission" date="2016-05" db="EMBL/GenBank/DDBJ databases">
        <title>A degradative enzymes factory behind the ericoid mycorrhizal symbiosis.</title>
        <authorList>
            <consortium name="DOE Joint Genome Institute"/>
            <person name="Martino E."/>
            <person name="Morin E."/>
            <person name="Grelet G."/>
            <person name="Kuo A."/>
            <person name="Kohler A."/>
            <person name="Daghino S."/>
            <person name="Barry K."/>
            <person name="Choi C."/>
            <person name="Cichocki N."/>
            <person name="Clum A."/>
            <person name="Copeland A."/>
            <person name="Hainaut M."/>
            <person name="Haridas S."/>
            <person name="Labutti K."/>
            <person name="Lindquist E."/>
            <person name="Lipzen A."/>
            <person name="Khouja H.-R."/>
            <person name="Murat C."/>
            <person name="Ohm R."/>
            <person name="Olson A."/>
            <person name="Spatafora J."/>
            <person name="Veneault-Fourrey C."/>
            <person name="Henrissat B."/>
            <person name="Grigoriev I."/>
            <person name="Martin F."/>
            <person name="Perotto S."/>
        </authorList>
    </citation>
    <scope>NUCLEOTIDE SEQUENCE [LARGE SCALE GENOMIC DNA]</scope>
    <source>
        <strain evidence="1 2">UAMH 7357</strain>
    </source>
</reference>
<protein>
    <submittedName>
        <fullName evidence="1">Uncharacterized protein</fullName>
    </submittedName>
</protein>
<dbReference type="OrthoDB" id="3429372at2759"/>